<evidence type="ECO:0000313" key="2">
    <source>
        <dbReference type="Proteomes" id="UP000282977"/>
    </source>
</evidence>
<dbReference type="InterPro" id="IPR029068">
    <property type="entry name" value="Glyas_Bleomycin-R_OHBP_Dase"/>
</dbReference>
<dbReference type="RefSeq" id="WP_127689073.1">
    <property type="nucleotide sequence ID" value="NZ_RZUL01000001.1"/>
</dbReference>
<dbReference type="OrthoDB" id="9792173at2"/>
<comment type="caution">
    <text evidence="1">The sequence shown here is derived from an EMBL/GenBank/DDBJ whole genome shotgun (WGS) entry which is preliminary data.</text>
</comment>
<accession>A0A437JCP8</accession>
<name>A0A437JCP8_9SPHN</name>
<reference evidence="1 2" key="1">
    <citation type="submission" date="2019-01" db="EMBL/GenBank/DDBJ databases">
        <authorList>
            <person name="Chen W.-M."/>
        </authorList>
    </citation>
    <scope>NUCLEOTIDE SEQUENCE [LARGE SCALE GENOMIC DNA]</scope>
    <source>
        <strain evidence="1 2">TLA-22</strain>
    </source>
</reference>
<gene>
    <name evidence="1" type="ORF">ENE74_02630</name>
</gene>
<keyword evidence="2" id="KW-1185">Reference proteome</keyword>
<protein>
    <submittedName>
        <fullName evidence="1">VOC family protein</fullName>
    </submittedName>
</protein>
<evidence type="ECO:0000313" key="1">
    <source>
        <dbReference type="EMBL" id="RVT43533.1"/>
    </source>
</evidence>
<dbReference type="AlphaFoldDB" id="A0A437JCP8"/>
<sequence>MIPADQQIVQFSWVVNDIDEAAARWHRTTGVGPFLVGRHLTLIDPKHRGRPQVTDFSIAVAQAGPIQIELVQQHDDSPSCYRDTMAAGAEGLHHVAFIAQDYDAALAFYTDQGFAVASEGRFGEVRFCYVDTAPALGHMVEILEDKPAIHAFFAAVVRAAEQWDRNPDTAVRDM</sequence>
<dbReference type="Gene3D" id="3.10.180.10">
    <property type="entry name" value="2,3-Dihydroxybiphenyl 1,2-Dioxygenase, domain 1"/>
    <property type="match status" value="1"/>
</dbReference>
<dbReference type="EMBL" id="RZUL01000001">
    <property type="protein sequence ID" value="RVT43533.1"/>
    <property type="molecule type" value="Genomic_DNA"/>
</dbReference>
<proteinExistence type="predicted"/>
<dbReference type="Proteomes" id="UP000282977">
    <property type="component" value="Unassembled WGS sequence"/>
</dbReference>
<dbReference type="SUPFAM" id="SSF54593">
    <property type="entry name" value="Glyoxalase/Bleomycin resistance protein/Dihydroxybiphenyl dioxygenase"/>
    <property type="match status" value="1"/>
</dbReference>
<organism evidence="1 2">
    <name type="scientific">Sphingobium algorifonticola</name>
    <dbReference type="NCBI Taxonomy" id="2008318"/>
    <lineage>
        <taxon>Bacteria</taxon>
        <taxon>Pseudomonadati</taxon>
        <taxon>Pseudomonadota</taxon>
        <taxon>Alphaproteobacteria</taxon>
        <taxon>Sphingomonadales</taxon>
        <taxon>Sphingomonadaceae</taxon>
        <taxon>Sphingobium</taxon>
    </lineage>
</organism>
<dbReference type="Pfam" id="PF13669">
    <property type="entry name" value="Glyoxalase_4"/>
    <property type="match status" value="1"/>
</dbReference>